<proteinExistence type="predicted"/>
<sequence length="391" mass="42941">MLRLVLLCVLLTPLRLAYAQTTVFLFEWEGTDPLVATIGPNASSVGNKTSTKLREDGNTKGIAPPTIGNGNKDITLILNDNVIFNVPGIDLSFDYQQDDATNTLVQRGSFRMGVNGMNITYRVENGTGGGTTVSSPNFPIPNDDVYRTYRFRYEPGVGNAVLSVDGAQLWTNPIKTPGRSLYWVGDGNIVVGTLLDGNSLGKALLDNLRMEEVVASASLPIELVWFDAEVAENQVHFSWRTARETDNAYFVIERSASGSGWQEIGTTPGSGTSVAGRTYTYKDTGPMTGTNYYRLKQVDYDGTYQYSAVRSVVVAKEEYSELLYPNPTRGKFTVRNTSGSSRPQLFDARGRKVSTVNASTTDGFLHMNISELPDGVYYLRSGSTVQRLRKH</sequence>
<dbReference type="InterPro" id="IPR013783">
    <property type="entry name" value="Ig-like_fold"/>
</dbReference>
<dbReference type="InterPro" id="IPR026444">
    <property type="entry name" value="Secre_tail"/>
</dbReference>
<feature type="signal peptide" evidence="2">
    <location>
        <begin position="1"/>
        <end position="19"/>
    </location>
</feature>
<keyword evidence="5" id="KW-1185">Reference proteome</keyword>
<evidence type="ECO:0000313" key="4">
    <source>
        <dbReference type="EMBL" id="CAH1001398.1"/>
    </source>
</evidence>
<keyword evidence="2" id="KW-0732">Signal</keyword>
<dbReference type="Gene3D" id="2.60.40.10">
    <property type="entry name" value="Immunoglobulins"/>
    <property type="match status" value="1"/>
</dbReference>
<name>A0ABN8F357_9BACT</name>
<feature type="chain" id="PRO_5045155439" description="Secretion system C-terminal sorting domain-containing protein" evidence="2">
    <location>
        <begin position="20"/>
        <end position="391"/>
    </location>
</feature>
<organism evidence="4 5">
    <name type="scientific">Neolewinella maritima</name>
    <dbReference type="NCBI Taxonomy" id="1383882"/>
    <lineage>
        <taxon>Bacteria</taxon>
        <taxon>Pseudomonadati</taxon>
        <taxon>Bacteroidota</taxon>
        <taxon>Saprospiria</taxon>
        <taxon>Saprospirales</taxon>
        <taxon>Lewinellaceae</taxon>
        <taxon>Neolewinella</taxon>
    </lineage>
</organism>
<evidence type="ECO:0000256" key="1">
    <source>
        <dbReference type="SAM" id="MobiDB-lite"/>
    </source>
</evidence>
<dbReference type="Pfam" id="PF18962">
    <property type="entry name" value="Por_Secre_tail"/>
    <property type="match status" value="1"/>
</dbReference>
<feature type="region of interest" description="Disordered" evidence="1">
    <location>
        <begin position="46"/>
        <end position="65"/>
    </location>
</feature>
<dbReference type="NCBIfam" id="TIGR04183">
    <property type="entry name" value="Por_Secre_tail"/>
    <property type="match status" value="1"/>
</dbReference>
<comment type="caution">
    <text evidence="4">The sequence shown here is derived from an EMBL/GenBank/DDBJ whole genome shotgun (WGS) entry which is preliminary data.</text>
</comment>
<accession>A0ABN8F357</accession>
<dbReference type="Proteomes" id="UP000837803">
    <property type="component" value="Unassembled WGS sequence"/>
</dbReference>
<dbReference type="RefSeq" id="WP_238751245.1">
    <property type="nucleotide sequence ID" value="NZ_CAKLPZ010000002.1"/>
</dbReference>
<feature type="domain" description="Secretion system C-terminal sorting" evidence="3">
    <location>
        <begin position="323"/>
        <end position="383"/>
    </location>
</feature>
<evidence type="ECO:0000256" key="2">
    <source>
        <dbReference type="SAM" id="SignalP"/>
    </source>
</evidence>
<evidence type="ECO:0000313" key="5">
    <source>
        <dbReference type="Proteomes" id="UP000837803"/>
    </source>
</evidence>
<gene>
    <name evidence="4" type="ORF">LEM8419_02301</name>
</gene>
<protein>
    <recommendedName>
        <fullName evidence="3">Secretion system C-terminal sorting domain-containing protein</fullName>
    </recommendedName>
</protein>
<dbReference type="EMBL" id="CAKLPZ010000002">
    <property type="protein sequence ID" value="CAH1001398.1"/>
    <property type="molecule type" value="Genomic_DNA"/>
</dbReference>
<evidence type="ECO:0000259" key="3">
    <source>
        <dbReference type="Pfam" id="PF18962"/>
    </source>
</evidence>
<reference evidence="4" key="1">
    <citation type="submission" date="2021-12" db="EMBL/GenBank/DDBJ databases">
        <authorList>
            <person name="Rodrigo-Torres L."/>
            <person name="Arahal R. D."/>
            <person name="Lucena T."/>
        </authorList>
    </citation>
    <scope>NUCLEOTIDE SEQUENCE</scope>
    <source>
        <strain evidence="4">CECT 8419</strain>
    </source>
</reference>